<gene>
    <name evidence="3" type="ORF">D9611_009104</name>
</gene>
<keyword evidence="4" id="KW-1185">Reference proteome</keyword>
<evidence type="ECO:0000256" key="2">
    <source>
        <dbReference type="SAM" id="SignalP"/>
    </source>
</evidence>
<accession>A0A8H5FKP1</accession>
<reference evidence="3 4" key="1">
    <citation type="journal article" date="2020" name="ISME J.">
        <title>Uncovering the hidden diversity of litter-decomposition mechanisms in mushroom-forming fungi.</title>
        <authorList>
            <person name="Floudas D."/>
            <person name="Bentzer J."/>
            <person name="Ahren D."/>
            <person name="Johansson T."/>
            <person name="Persson P."/>
            <person name="Tunlid A."/>
        </authorList>
    </citation>
    <scope>NUCLEOTIDE SEQUENCE [LARGE SCALE GENOMIC DNA]</scope>
    <source>
        <strain evidence="3 4">CBS 175.51</strain>
    </source>
</reference>
<feature type="region of interest" description="Disordered" evidence="1">
    <location>
        <begin position="179"/>
        <end position="198"/>
    </location>
</feature>
<protein>
    <submittedName>
        <fullName evidence="3">Uncharacterized protein</fullName>
    </submittedName>
</protein>
<keyword evidence="2" id="KW-0732">Signal</keyword>
<organism evidence="3 4">
    <name type="scientific">Ephemerocybe angulata</name>
    <dbReference type="NCBI Taxonomy" id="980116"/>
    <lineage>
        <taxon>Eukaryota</taxon>
        <taxon>Fungi</taxon>
        <taxon>Dikarya</taxon>
        <taxon>Basidiomycota</taxon>
        <taxon>Agaricomycotina</taxon>
        <taxon>Agaricomycetes</taxon>
        <taxon>Agaricomycetidae</taxon>
        <taxon>Agaricales</taxon>
        <taxon>Agaricineae</taxon>
        <taxon>Psathyrellaceae</taxon>
        <taxon>Ephemerocybe</taxon>
    </lineage>
</organism>
<sequence>MVQISPLTAAVVAFVGLAAAPALAAPITTGSEQFETRAVRRPSGATVRRVGHGASRALDHAGNLLGIGTAVQGLVQREESEGVEGRSRPRPSFKPTGLGGWKPFNHDSNTIGVVGALPRDIEMSEDLDARVWAGPRGAGRATVRRPAWSHNGPLNNRDLSGEDLDARVWAGPRGAGRATVRRPAWSHNGPLNNRDLSDDSKLEARGGIPLGIGRAVKHVVKQTIINGVRPAPRDIEDIDARDIDDELEMRDFEDLEDLFEREYEVDEMD</sequence>
<feature type="compositionally biased region" description="Basic and acidic residues" evidence="1">
    <location>
        <begin position="78"/>
        <end position="87"/>
    </location>
</feature>
<evidence type="ECO:0000313" key="3">
    <source>
        <dbReference type="EMBL" id="KAF5339898.1"/>
    </source>
</evidence>
<comment type="caution">
    <text evidence="3">The sequence shown here is derived from an EMBL/GenBank/DDBJ whole genome shotgun (WGS) entry which is preliminary data.</text>
</comment>
<dbReference type="EMBL" id="JAACJK010000006">
    <property type="protein sequence ID" value="KAF5339898.1"/>
    <property type="molecule type" value="Genomic_DNA"/>
</dbReference>
<proteinExistence type="predicted"/>
<dbReference type="Proteomes" id="UP000541558">
    <property type="component" value="Unassembled WGS sequence"/>
</dbReference>
<name>A0A8H5FKP1_9AGAR</name>
<evidence type="ECO:0000313" key="4">
    <source>
        <dbReference type="Proteomes" id="UP000541558"/>
    </source>
</evidence>
<dbReference type="OrthoDB" id="10369716at2759"/>
<feature type="region of interest" description="Disordered" evidence="1">
    <location>
        <begin position="78"/>
        <end position="101"/>
    </location>
</feature>
<feature type="signal peptide" evidence="2">
    <location>
        <begin position="1"/>
        <end position="24"/>
    </location>
</feature>
<evidence type="ECO:0000256" key="1">
    <source>
        <dbReference type="SAM" id="MobiDB-lite"/>
    </source>
</evidence>
<feature type="chain" id="PRO_5034536957" evidence="2">
    <location>
        <begin position="25"/>
        <end position="269"/>
    </location>
</feature>
<dbReference type="AlphaFoldDB" id="A0A8H5FKP1"/>